<dbReference type="GO" id="GO:0003700">
    <property type="term" value="F:DNA-binding transcription factor activity"/>
    <property type="evidence" value="ECO:0007669"/>
    <property type="project" value="InterPro"/>
</dbReference>
<protein>
    <submittedName>
        <fullName evidence="5">DNA-binding GntR family transcriptional regulator</fullName>
    </submittedName>
</protein>
<name>A0A840EQF4_9ACTN</name>
<dbReference type="SUPFAM" id="SSF48008">
    <property type="entry name" value="GntR ligand-binding domain-like"/>
    <property type="match status" value="1"/>
</dbReference>
<dbReference type="InterPro" id="IPR036388">
    <property type="entry name" value="WH-like_DNA-bd_sf"/>
</dbReference>
<feature type="domain" description="HTH gntR-type" evidence="4">
    <location>
        <begin position="14"/>
        <end position="81"/>
    </location>
</feature>
<dbReference type="EMBL" id="JACIFP010000001">
    <property type="protein sequence ID" value="MBB4133731.1"/>
    <property type="molecule type" value="Genomic_DNA"/>
</dbReference>
<dbReference type="Proteomes" id="UP000551501">
    <property type="component" value="Unassembled WGS sequence"/>
</dbReference>
<dbReference type="SMART" id="SM00895">
    <property type="entry name" value="FCD"/>
    <property type="match status" value="1"/>
</dbReference>
<reference evidence="5 6" key="1">
    <citation type="submission" date="2020-08" db="EMBL/GenBank/DDBJ databases">
        <title>Sequencing the genomes of 1000 actinobacteria strains.</title>
        <authorList>
            <person name="Klenk H.-P."/>
        </authorList>
    </citation>
    <scope>NUCLEOTIDE SEQUENCE [LARGE SCALE GENOMIC DNA]</scope>
    <source>
        <strain evidence="5 6">DSM 45298</strain>
    </source>
</reference>
<organism evidence="5 6">
    <name type="scientific">Gordonia humi</name>
    <dbReference type="NCBI Taxonomy" id="686429"/>
    <lineage>
        <taxon>Bacteria</taxon>
        <taxon>Bacillati</taxon>
        <taxon>Actinomycetota</taxon>
        <taxon>Actinomycetes</taxon>
        <taxon>Mycobacteriales</taxon>
        <taxon>Gordoniaceae</taxon>
        <taxon>Gordonia</taxon>
    </lineage>
</organism>
<keyword evidence="1" id="KW-0805">Transcription regulation</keyword>
<evidence type="ECO:0000256" key="2">
    <source>
        <dbReference type="ARBA" id="ARBA00023125"/>
    </source>
</evidence>
<dbReference type="Gene3D" id="1.20.120.530">
    <property type="entry name" value="GntR ligand-binding domain-like"/>
    <property type="match status" value="1"/>
</dbReference>
<dbReference type="InterPro" id="IPR008920">
    <property type="entry name" value="TF_FadR/GntR_C"/>
</dbReference>
<keyword evidence="3" id="KW-0804">Transcription</keyword>
<keyword evidence="2 5" id="KW-0238">DNA-binding</keyword>
<sequence length="227" mass="24774">MTSSTARRARRSRPRLSDDAASHVRELIVAGALRAGEYIRPETVADELGISATPAREGLLSLQSEGFLRVEPRKGFVVVPLTGDDIRDVFVAQSLLGGELAARAAERVTDDDVQRLQTIQRELEAATDAHDYDAVEMHNHEFHSVVYGIAAAPKLSWMIKGSLGYAPRKFFASVEGWPQASAHDHRAIIDSLRGRDAAAARAAMSAHIRNAGELLAEHRRDDADTDS</sequence>
<evidence type="ECO:0000256" key="3">
    <source>
        <dbReference type="ARBA" id="ARBA00023163"/>
    </source>
</evidence>
<accession>A0A840EQF4</accession>
<dbReference type="Pfam" id="PF07729">
    <property type="entry name" value="FCD"/>
    <property type="match status" value="1"/>
</dbReference>
<dbReference type="InterPro" id="IPR000524">
    <property type="entry name" value="Tscrpt_reg_HTH_GntR"/>
</dbReference>
<dbReference type="PROSITE" id="PS50949">
    <property type="entry name" value="HTH_GNTR"/>
    <property type="match status" value="1"/>
</dbReference>
<dbReference type="SMART" id="SM00345">
    <property type="entry name" value="HTH_GNTR"/>
    <property type="match status" value="1"/>
</dbReference>
<dbReference type="InterPro" id="IPR036390">
    <property type="entry name" value="WH_DNA-bd_sf"/>
</dbReference>
<proteinExistence type="predicted"/>
<dbReference type="PANTHER" id="PTHR43537:SF24">
    <property type="entry name" value="GLUCONATE OPERON TRANSCRIPTIONAL REPRESSOR"/>
    <property type="match status" value="1"/>
</dbReference>
<dbReference type="Pfam" id="PF00392">
    <property type="entry name" value="GntR"/>
    <property type="match status" value="1"/>
</dbReference>
<gene>
    <name evidence="5" type="ORF">BKA16_000283</name>
</gene>
<dbReference type="InterPro" id="IPR011711">
    <property type="entry name" value="GntR_C"/>
</dbReference>
<dbReference type="AlphaFoldDB" id="A0A840EQF4"/>
<dbReference type="RefSeq" id="WP_183368888.1">
    <property type="nucleotide sequence ID" value="NZ_BAABHL010000022.1"/>
</dbReference>
<keyword evidence="6" id="KW-1185">Reference proteome</keyword>
<evidence type="ECO:0000313" key="5">
    <source>
        <dbReference type="EMBL" id="MBB4133731.1"/>
    </source>
</evidence>
<evidence type="ECO:0000259" key="4">
    <source>
        <dbReference type="PROSITE" id="PS50949"/>
    </source>
</evidence>
<dbReference type="SUPFAM" id="SSF46785">
    <property type="entry name" value="Winged helix' DNA-binding domain"/>
    <property type="match status" value="1"/>
</dbReference>
<evidence type="ECO:0000313" key="6">
    <source>
        <dbReference type="Proteomes" id="UP000551501"/>
    </source>
</evidence>
<comment type="caution">
    <text evidence="5">The sequence shown here is derived from an EMBL/GenBank/DDBJ whole genome shotgun (WGS) entry which is preliminary data.</text>
</comment>
<dbReference type="GO" id="GO:0003677">
    <property type="term" value="F:DNA binding"/>
    <property type="evidence" value="ECO:0007669"/>
    <property type="project" value="UniProtKB-KW"/>
</dbReference>
<dbReference type="Gene3D" id="1.10.10.10">
    <property type="entry name" value="Winged helix-like DNA-binding domain superfamily/Winged helix DNA-binding domain"/>
    <property type="match status" value="1"/>
</dbReference>
<evidence type="ECO:0000256" key="1">
    <source>
        <dbReference type="ARBA" id="ARBA00023015"/>
    </source>
</evidence>
<dbReference type="PANTHER" id="PTHR43537">
    <property type="entry name" value="TRANSCRIPTIONAL REGULATOR, GNTR FAMILY"/>
    <property type="match status" value="1"/>
</dbReference>